<evidence type="ECO:0000256" key="1">
    <source>
        <dbReference type="SAM" id="MobiDB-lite"/>
    </source>
</evidence>
<dbReference type="Proteomes" id="UP000637628">
    <property type="component" value="Unassembled WGS sequence"/>
</dbReference>
<accession>A0ABQ3YW29</accession>
<dbReference type="InterPro" id="IPR002182">
    <property type="entry name" value="NB-ARC"/>
</dbReference>
<evidence type="ECO:0000313" key="4">
    <source>
        <dbReference type="Proteomes" id="UP000637628"/>
    </source>
</evidence>
<dbReference type="PRINTS" id="PR00364">
    <property type="entry name" value="DISEASERSIST"/>
</dbReference>
<name>A0ABQ3YW29_9ACTN</name>
<comment type="caution">
    <text evidence="3">The sequence shown here is derived from an EMBL/GenBank/DDBJ whole genome shotgun (WGS) entry which is preliminary data.</text>
</comment>
<dbReference type="Pfam" id="PF00931">
    <property type="entry name" value="NB-ARC"/>
    <property type="match status" value="1"/>
</dbReference>
<proteinExistence type="predicted"/>
<gene>
    <name evidence="3" type="ORF">Adu01nite_30540</name>
</gene>
<dbReference type="Gene3D" id="3.40.50.300">
    <property type="entry name" value="P-loop containing nucleotide triphosphate hydrolases"/>
    <property type="match status" value="1"/>
</dbReference>
<dbReference type="PANTHER" id="PTHR35205">
    <property type="entry name" value="NB-ARC AND TPR DOMAIN PROTEIN"/>
    <property type="match status" value="1"/>
</dbReference>
<feature type="domain" description="NB-ARC" evidence="2">
    <location>
        <begin position="77"/>
        <end position="202"/>
    </location>
</feature>
<dbReference type="InterPro" id="IPR027417">
    <property type="entry name" value="P-loop_NTPase"/>
</dbReference>
<dbReference type="NCBIfam" id="NF040586">
    <property type="entry name" value="FxSxx_TPR"/>
    <property type="match status" value="1"/>
</dbReference>
<evidence type="ECO:0000313" key="3">
    <source>
        <dbReference type="EMBL" id="GIE01704.1"/>
    </source>
</evidence>
<dbReference type="PANTHER" id="PTHR35205:SF1">
    <property type="entry name" value="ZU5 DOMAIN-CONTAINING PROTEIN"/>
    <property type="match status" value="1"/>
</dbReference>
<feature type="region of interest" description="Disordered" evidence="1">
    <location>
        <begin position="327"/>
        <end position="419"/>
    </location>
</feature>
<protein>
    <recommendedName>
        <fullName evidence="2">NB-ARC domain-containing protein</fullName>
    </recommendedName>
</protein>
<keyword evidence="4" id="KW-1185">Reference proteome</keyword>
<evidence type="ECO:0000259" key="2">
    <source>
        <dbReference type="Pfam" id="PF00931"/>
    </source>
</evidence>
<feature type="region of interest" description="Disordered" evidence="1">
    <location>
        <begin position="33"/>
        <end position="60"/>
    </location>
</feature>
<dbReference type="EMBL" id="BOML01000025">
    <property type="protein sequence ID" value="GIE01704.1"/>
    <property type="molecule type" value="Genomic_DNA"/>
</dbReference>
<sequence>MPPKLYRTLLSVDLFGLPPEEARRRLITAVAGKGRPAGQPAFPGTGNPEASGPRLPGSLPPVWNVPARNPAFTGRDRMIVTLREDLQSEGRVLVRALSGLGGVGKTQLAIEYAHRFAGEYDLVWWVASEQPELIGEQIAALAVPAGLIGAVTDVTTGVAIALNALRSRPRVLLVFDNAEAREDIQQWLPGGGAHVLVTSRNPIWSGVATSVGVDVFARAESVALIGTLLPQLTAQDAARLAEALGDLPLAIGQAGDMLAETGLPVEDYLVALRDHADDLFRDRGPANYPVPLAAAVTEAAIRLRAADPAAGQLLTLCAYLAPEPTAGPLRGSPPPECGHPPTLSQSLRRRRRGHPPDSHQPGLRPARTASFRGGTGADHGHPGTTPAALGRRSPGQPRRGHRTGVEPVRTRPVRRSPRA</sequence>
<organism evidence="3 4">
    <name type="scientific">Paractinoplanes durhamensis</name>
    <dbReference type="NCBI Taxonomy" id="113563"/>
    <lineage>
        <taxon>Bacteria</taxon>
        <taxon>Bacillati</taxon>
        <taxon>Actinomycetota</taxon>
        <taxon>Actinomycetes</taxon>
        <taxon>Micromonosporales</taxon>
        <taxon>Micromonosporaceae</taxon>
        <taxon>Paractinoplanes</taxon>
    </lineage>
</organism>
<reference evidence="3 4" key="1">
    <citation type="submission" date="2021-01" db="EMBL/GenBank/DDBJ databases">
        <title>Whole genome shotgun sequence of Actinoplanes durhamensis NBRC 14914.</title>
        <authorList>
            <person name="Komaki H."/>
            <person name="Tamura T."/>
        </authorList>
    </citation>
    <scope>NUCLEOTIDE SEQUENCE [LARGE SCALE GENOMIC DNA]</scope>
    <source>
        <strain evidence="3 4">NBRC 14914</strain>
    </source>
</reference>
<dbReference type="SUPFAM" id="SSF52540">
    <property type="entry name" value="P-loop containing nucleoside triphosphate hydrolases"/>
    <property type="match status" value="1"/>
</dbReference>